<name>A0ABD0M4P8_9CAEN</name>
<accession>A0ABD0M4P8</accession>
<dbReference type="Proteomes" id="UP001519460">
    <property type="component" value="Unassembled WGS sequence"/>
</dbReference>
<keyword evidence="2" id="KW-1185">Reference proteome</keyword>
<reference evidence="1 2" key="1">
    <citation type="journal article" date="2023" name="Sci. Data">
        <title>Genome assembly of the Korean intertidal mud-creeper Batillaria attramentaria.</title>
        <authorList>
            <person name="Patra A.K."/>
            <person name="Ho P.T."/>
            <person name="Jun S."/>
            <person name="Lee S.J."/>
            <person name="Kim Y."/>
            <person name="Won Y.J."/>
        </authorList>
    </citation>
    <scope>NUCLEOTIDE SEQUENCE [LARGE SCALE GENOMIC DNA]</scope>
    <source>
        <strain evidence="1">Wonlab-2016</strain>
    </source>
</reference>
<gene>
    <name evidence="1" type="ORF">BaRGS_00002183</name>
</gene>
<dbReference type="EMBL" id="JACVVK020000006">
    <property type="protein sequence ID" value="KAK7506708.1"/>
    <property type="molecule type" value="Genomic_DNA"/>
</dbReference>
<evidence type="ECO:0000313" key="2">
    <source>
        <dbReference type="Proteomes" id="UP001519460"/>
    </source>
</evidence>
<comment type="caution">
    <text evidence="1">The sequence shown here is derived from an EMBL/GenBank/DDBJ whole genome shotgun (WGS) entry which is preliminary data.</text>
</comment>
<protein>
    <submittedName>
        <fullName evidence="1">Uncharacterized protein</fullName>
    </submittedName>
</protein>
<dbReference type="AlphaFoldDB" id="A0ABD0M4P8"/>
<feature type="non-terminal residue" evidence="1">
    <location>
        <position position="94"/>
    </location>
</feature>
<evidence type="ECO:0000313" key="1">
    <source>
        <dbReference type="EMBL" id="KAK7506708.1"/>
    </source>
</evidence>
<sequence>MIYGYHSTLPSHSCNRRQFNKCPRHSHQCSLTKRIPANRKPGGEPRNTKDVKGKRHCKVTVYVSCLGPWTIHSFQVSSISYTQAVGGGCVFRRE</sequence>
<proteinExistence type="predicted"/>
<organism evidence="1 2">
    <name type="scientific">Batillaria attramentaria</name>
    <dbReference type="NCBI Taxonomy" id="370345"/>
    <lineage>
        <taxon>Eukaryota</taxon>
        <taxon>Metazoa</taxon>
        <taxon>Spiralia</taxon>
        <taxon>Lophotrochozoa</taxon>
        <taxon>Mollusca</taxon>
        <taxon>Gastropoda</taxon>
        <taxon>Caenogastropoda</taxon>
        <taxon>Sorbeoconcha</taxon>
        <taxon>Cerithioidea</taxon>
        <taxon>Batillariidae</taxon>
        <taxon>Batillaria</taxon>
    </lineage>
</organism>